<reference evidence="2 3" key="1">
    <citation type="journal article" date="2015" name="Sci. Rep.">
        <title>Chromosome-level genome map provides insights into diverse defense mechanisms in the medicinal fungus Ganoderma sinense.</title>
        <authorList>
            <person name="Zhu Y."/>
            <person name="Xu J."/>
            <person name="Sun C."/>
            <person name="Zhou S."/>
            <person name="Xu H."/>
            <person name="Nelson D.R."/>
            <person name="Qian J."/>
            <person name="Song J."/>
            <person name="Luo H."/>
            <person name="Xiang L."/>
            <person name="Li Y."/>
            <person name="Xu Z."/>
            <person name="Ji A."/>
            <person name="Wang L."/>
            <person name="Lu S."/>
            <person name="Hayward A."/>
            <person name="Sun W."/>
            <person name="Li X."/>
            <person name="Schwartz D.C."/>
            <person name="Wang Y."/>
            <person name="Chen S."/>
        </authorList>
    </citation>
    <scope>NUCLEOTIDE SEQUENCE [LARGE SCALE GENOMIC DNA]</scope>
    <source>
        <strain evidence="2 3">ZZ0214-1</strain>
    </source>
</reference>
<name>A0A2G8SPW7_9APHY</name>
<accession>A0A2G8SPW7</accession>
<feature type="transmembrane region" description="Helical" evidence="1">
    <location>
        <begin position="82"/>
        <end position="108"/>
    </location>
</feature>
<feature type="transmembrane region" description="Helical" evidence="1">
    <location>
        <begin position="6"/>
        <end position="33"/>
    </location>
</feature>
<keyword evidence="3" id="KW-1185">Reference proteome</keyword>
<keyword evidence="1" id="KW-0472">Membrane</keyword>
<protein>
    <submittedName>
        <fullName evidence="2">Uncharacterized protein</fullName>
    </submittedName>
</protein>
<dbReference type="Proteomes" id="UP000230002">
    <property type="component" value="Unassembled WGS sequence"/>
</dbReference>
<sequence>MFIVVVSLSAITIAAISFASLLLSFVGATLLGLPKASGHLYADVTVISLVVATACGAAIIAAACAALVLVLMPLLICDYDVVVCSCCVVLSGGMITAFFAPAIGIAVTKGHVVGQSIELTAREAMKMNGVGLGGVLACGLALYMCTIGFMGALFSS</sequence>
<evidence type="ECO:0000256" key="1">
    <source>
        <dbReference type="SAM" id="Phobius"/>
    </source>
</evidence>
<proteinExistence type="predicted"/>
<keyword evidence="1" id="KW-1133">Transmembrane helix</keyword>
<evidence type="ECO:0000313" key="2">
    <source>
        <dbReference type="EMBL" id="PIL35618.1"/>
    </source>
</evidence>
<keyword evidence="1" id="KW-0812">Transmembrane</keyword>
<evidence type="ECO:0000313" key="3">
    <source>
        <dbReference type="Proteomes" id="UP000230002"/>
    </source>
</evidence>
<feature type="transmembrane region" description="Helical" evidence="1">
    <location>
        <begin position="129"/>
        <end position="154"/>
    </location>
</feature>
<comment type="caution">
    <text evidence="2">The sequence shown here is derived from an EMBL/GenBank/DDBJ whole genome shotgun (WGS) entry which is preliminary data.</text>
</comment>
<organism evidence="2 3">
    <name type="scientific">Ganoderma sinense ZZ0214-1</name>
    <dbReference type="NCBI Taxonomy" id="1077348"/>
    <lineage>
        <taxon>Eukaryota</taxon>
        <taxon>Fungi</taxon>
        <taxon>Dikarya</taxon>
        <taxon>Basidiomycota</taxon>
        <taxon>Agaricomycotina</taxon>
        <taxon>Agaricomycetes</taxon>
        <taxon>Polyporales</taxon>
        <taxon>Polyporaceae</taxon>
        <taxon>Ganoderma</taxon>
    </lineage>
</organism>
<dbReference type="OrthoDB" id="10625008at2759"/>
<dbReference type="AlphaFoldDB" id="A0A2G8SPW7"/>
<gene>
    <name evidence="2" type="ORF">GSI_02346</name>
</gene>
<dbReference type="EMBL" id="AYKW01000003">
    <property type="protein sequence ID" value="PIL35618.1"/>
    <property type="molecule type" value="Genomic_DNA"/>
</dbReference>
<feature type="transmembrane region" description="Helical" evidence="1">
    <location>
        <begin position="45"/>
        <end position="76"/>
    </location>
</feature>